<feature type="transmembrane region" description="Helical" evidence="1">
    <location>
        <begin position="153"/>
        <end position="173"/>
    </location>
</feature>
<feature type="transmembrane region" description="Helical" evidence="1">
    <location>
        <begin position="21"/>
        <end position="40"/>
    </location>
</feature>
<dbReference type="Proteomes" id="UP000537204">
    <property type="component" value="Unassembled WGS sequence"/>
</dbReference>
<reference evidence="2 3" key="1">
    <citation type="submission" date="2020-08" db="EMBL/GenBank/DDBJ databases">
        <title>Genomic Encyclopedia of Type Strains, Phase IV (KMG-V): Genome sequencing to study the core and pangenomes of soil and plant-associated prokaryotes.</title>
        <authorList>
            <person name="Whitman W."/>
        </authorList>
    </citation>
    <scope>NUCLEOTIDE SEQUENCE [LARGE SCALE GENOMIC DNA]</scope>
    <source>
        <strain evidence="2 3">S3M1</strain>
    </source>
</reference>
<organism evidence="2 3">
    <name type="scientific">Pedobacter cryoconitis</name>
    <dbReference type="NCBI Taxonomy" id="188932"/>
    <lineage>
        <taxon>Bacteria</taxon>
        <taxon>Pseudomonadati</taxon>
        <taxon>Bacteroidota</taxon>
        <taxon>Sphingobacteriia</taxon>
        <taxon>Sphingobacteriales</taxon>
        <taxon>Sphingobacteriaceae</taxon>
        <taxon>Pedobacter</taxon>
    </lineage>
</organism>
<gene>
    <name evidence="2" type="ORF">HDE68_000853</name>
</gene>
<keyword evidence="1" id="KW-0812">Transmembrane</keyword>
<feature type="transmembrane region" description="Helical" evidence="1">
    <location>
        <begin position="52"/>
        <end position="73"/>
    </location>
</feature>
<keyword evidence="1" id="KW-1133">Transmembrane helix</keyword>
<evidence type="ECO:0000256" key="1">
    <source>
        <dbReference type="SAM" id="Phobius"/>
    </source>
</evidence>
<dbReference type="AlphaFoldDB" id="A0A7W8ZJ88"/>
<evidence type="ECO:0008006" key="4">
    <source>
        <dbReference type="Google" id="ProtNLM"/>
    </source>
</evidence>
<sequence>MPFTLAHPAIIMPLCRYKTRFISVTGLIVGSMVPDFEFFLKMKTGPNIGHHFWGIFIFDLPVALIICFVYHNLLRDTFFAHLPNWFRIRFNRYAEFKWNTYALSNKLVLITSILVGIFSHFIWDAFTHDDGFFVQQHPFFNNQISVSNHDVPVYQMLQVFFSFWGLWIMCRVIADMPQHPQNFEDLYQSNLKYWFYISLVGLLILTIRLVLLPEYISFWDVFMACMGSGIYAWCLVSLFYIKTQTTKSLVK</sequence>
<feature type="transmembrane region" description="Helical" evidence="1">
    <location>
        <begin position="193"/>
        <end position="212"/>
    </location>
</feature>
<name>A0A7W8ZJ88_9SPHI</name>
<proteinExistence type="predicted"/>
<evidence type="ECO:0000313" key="2">
    <source>
        <dbReference type="EMBL" id="MBB5634968.1"/>
    </source>
</evidence>
<feature type="transmembrane region" description="Helical" evidence="1">
    <location>
        <begin position="218"/>
        <end position="241"/>
    </location>
</feature>
<dbReference type="EMBL" id="JACHCE010000001">
    <property type="protein sequence ID" value="MBB5634968.1"/>
    <property type="molecule type" value="Genomic_DNA"/>
</dbReference>
<dbReference type="InterPro" id="IPR025238">
    <property type="entry name" value="DUF4184"/>
</dbReference>
<protein>
    <recommendedName>
        <fullName evidence="4">DUF4184 family protein</fullName>
    </recommendedName>
</protein>
<dbReference type="RefSeq" id="WP_183879220.1">
    <property type="nucleotide sequence ID" value="NZ_JACHCE010000001.1"/>
</dbReference>
<keyword evidence="1" id="KW-0472">Membrane</keyword>
<accession>A0A7W8ZJ88</accession>
<dbReference type="Pfam" id="PF13803">
    <property type="entry name" value="DUF4184"/>
    <property type="match status" value="1"/>
</dbReference>
<evidence type="ECO:0000313" key="3">
    <source>
        <dbReference type="Proteomes" id="UP000537204"/>
    </source>
</evidence>
<comment type="caution">
    <text evidence="2">The sequence shown here is derived from an EMBL/GenBank/DDBJ whole genome shotgun (WGS) entry which is preliminary data.</text>
</comment>
<feature type="transmembrane region" description="Helical" evidence="1">
    <location>
        <begin position="107"/>
        <end position="123"/>
    </location>
</feature>